<evidence type="ECO:0000259" key="2">
    <source>
        <dbReference type="Pfam" id="PF01370"/>
    </source>
</evidence>
<evidence type="ECO:0000313" key="3">
    <source>
        <dbReference type="EMBL" id="PIR44979.1"/>
    </source>
</evidence>
<gene>
    <name evidence="3" type="ORF">COV10_02110</name>
</gene>
<dbReference type="Pfam" id="PF01370">
    <property type="entry name" value="Epimerase"/>
    <property type="match status" value="1"/>
</dbReference>
<proteinExistence type="inferred from homology"/>
<dbReference type="PANTHER" id="PTHR43000">
    <property type="entry name" value="DTDP-D-GLUCOSE 4,6-DEHYDRATASE-RELATED"/>
    <property type="match status" value="1"/>
</dbReference>
<accession>A0A2H0REL5</accession>
<dbReference type="Proteomes" id="UP000228767">
    <property type="component" value="Unassembled WGS sequence"/>
</dbReference>
<dbReference type="AlphaFoldDB" id="A0A2H0REL5"/>
<sequence length="311" mass="35009">MKTYLVTGVAGFIGSAIARKLLESGHKVVGIDNFLTGLKENIPSKAKFFKADISKMGELKALNKFKFDAVLHLAAQTSAEISFENPTKDLLINSLGTLNLLEYCKDHKVKRFIYASSTSIYGDVDEKPVSITRAANPKSYYGITKLAGEHYVQTFSDRMNTTIFRIFNVYGPGQNMGNLKQGMVSIYMYYFMKNKPVIVKGSKDRFRDFTYIDDIVNAWAKAIDAPKTYGKTYNLAAGKKTTVEQLLKHVALSWGKPSYPIEYVGGTPKDQFGSYADVKPIIRDLNWKPRVGLKEGLDNFVKWAKDNSERW</sequence>
<dbReference type="SUPFAM" id="SSF51735">
    <property type="entry name" value="NAD(P)-binding Rossmann-fold domains"/>
    <property type="match status" value="1"/>
</dbReference>
<dbReference type="EMBL" id="PCYI01000014">
    <property type="protein sequence ID" value="PIR44979.1"/>
    <property type="molecule type" value="Genomic_DNA"/>
</dbReference>
<organism evidence="3 4">
    <name type="scientific">Candidatus Vogelbacteria bacterium CG10_big_fil_rev_8_21_14_0_10_51_16</name>
    <dbReference type="NCBI Taxonomy" id="1975045"/>
    <lineage>
        <taxon>Bacteria</taxon>
        <taxon>Candidatus Vogeliibacteriota</taxon>
    </lineage>
</organism>
<feature type="domain" description="NAD-dependent epimerase/dehydratase" evidence="2">
    <location>
        <begin position="5"/>
        <end position="236"/>
    </location>
</feature>
<comment type="caution">
    <text evidence="3">The sequence shown here is derived from an EMBL/GenBank/DDBJ whole genome shotgun (WGS) entry which is preliminary data.</text>
</comment>
<dbReference type="InterPro" id="IPR036291">
    <property type="entry name" value="NAD(P)-bd_dom_sf"/>
</dbReference>
<protein>
    <submittedName>
        <fullName evidence="3">NAD-dependent epimerase</fullName>
    </submittedName>
</protein>
<evidence type="ECO:0000256" key="1">
    <source>
        <dbReference type="ARBA" id="ARBA00007637"/>
    </source>
</evidence>
<dbReference type="Gene3D" id="3.40.50.720">
    <property type="entry name" value="NAD(P)-binding Rossmann-like Domain"/>
    <property type="match status" value="1"/>
</dbReference>
<dbReference type="InterPro" id="IPR001509">
    <property type="entry name" value="Epimerase_deHydtase"/>
</dbReference>
<comment type="similarity">
    <text evidence="1">Belongs to the NAD(P)-dependent epimerase/dehydratase family.</text>
</comment>
<evidence type="ECO:0000313" key="4">
    <source>
        <dbReference type="Proteomes" id="UP000228767"/>
    </source>
</evidence>
<reference evidence="3 4" key="1">
    <citation type="submission" date="2017-09" db="EMBL/GenBank/DDBJ databases">
        <title>Depth-based differentiation of microbial function through sediment-hosted aquifers and enrichment of novel symbionts in the deep terrestrial subsurface.</title>
        <authorList>
            <person name="Probst A.J."/>
            <person name="Ladd B."/>
            <person name="Jarett J.K."/>
            <person name="Geller-Mcgrath D.E."/>
            <person name="Sieber C.M."/>
            <person name="Emerson J.B."/>
            <person name="Anantharaman K."/>
            <person name="Thomas B.C."/>
            <person name="Malmstrom R."/>
            <person name="Stieglmeier M."/>
            <person name="Klingl A."/>
            <person name="Woyke T."/>
            <person name="Ryan C.M."/>
            <person name="Banfield J.F."/>
        </authorList>
    </citation>
    <scope>NUCLEOTIDE SEQUENCE [LARGE SCALE GENOMIC DNA]</scope>
    <source>
        <strain evidence="3">CG10_big_fil_rev_8_21_14_0_10_51_16</strain>
    </source>
</reference>
<name>A0A2H0REL5_9BACT</name>